<dbReference type="EMBL" id="JBIAQY010000001">
    <property type="protein sequence ID" value="MFF3566546.1"/>
    <property type="molecule type" value="Genomic_DNA"/>
</dbReference>
<dbReference type="Gene3D" id="3.40.50.720">
    <property type="entry name" value="NAD(P)-binding Rossmann-like Domain"/>
    <property type="match status" value="1"/>
</dbReference>
<keyword evidence="4" id="KW-1185">Reference proteome</keyword>
<dbReference type="InterPro" id="IPR020904">
    <property type="entry name" value="Sc_DH/Rdtase_CS"/>
</dbReference>
<dbReference type="InterPro" id="IPR002347">
    <property type="entry name" value="SDR_fam"/>
</dbReference>
<organism evidence="3 4">
    <name type="scientific">Nocardia jiangxiensis</name>
    <dbReference type="NCBI Taxonomy" id="282685"/>
    <lineage>
        <taxon>Bacteria</taxon>
        <taxon>Bacillati</taxon>
        <taxon>Actinomycetota</taxon>
        <taxon>Actinomycetes</taxon>
        <taxon>Mycobacteriales</taxon>
        <taxon>Nocardiaceae</taxon>
        <taxon>Nocardia</taxon>
    </lineage>
</organism>
<gene>
    <name evidence="3" type="ORF">ACFYXQ_02065</name>
</gene>
<dbReference type="InterPro" id="IPR051687">
    <property type="entry name" value="Peroxisomal_Beta-Oxidation"/>
</dbReference>
<evidence type="ECO:0000256" key="1">
    <source>
        <dbReference type="ARBA" id="ARBA00006484"/>
    </source>
</evidence>
<dbReference type="PROSITE" id="PS00061">
    <property type="entry name" value="ADH_SHORT"/>
    <property type="match status" value="1"/>
</dbReference>
<name>A0ABW6RRB8_9NOCA</name>
<dbReference type="PANTHER" id="PTHR45024:SF2">
    <property type="entry name" value="SCP2 DOMAIN-CONTAINING PROTEIN"/>
    <property type="match status" value="1"/>
</dbReference>
<dbReference type="Pfam" id="PF13561">
    <property type="entry name" value="adh_short_C2"/>
    <property type="match status" value="1"/>
</dbReference>
<comment type="similarity">
    <text evidence="1">Belongs to the short-chain dehydrogenases/reductases (SDR) family.</text>
</comment>
<dbReference type="InterPro" id="IPR036291">
    <property type="entry name" value="NAD(P)-bd_dom_sf"/>
</dbReference>
<accession>A0ABW6RRB8</accession>
<evidence type="ECO:0000256" key="2">
    <source>
        <dbReference type="ARBA" id="ARBA00023002"/>
    </source>
</evidence>
<sequence length="304" mass="32457">MNQMRFDGRVALITGAGRGLGRAYAELLASRGAMVVANDLAVESVDRDEDSSSPAVLETIQHAGGNAEMIYADLASEASSRELAREALRKHGRVDIFIHNAGTATGSLDHHLDLHLKGAVWVLHELWPGMVERRYGRVLITTSGVGMYGSGAGGQRADDASATGFGENWLYGVAKAGAYGLTRHLANRGRAADIKVNAIAPIAYTAAARHATTGRTEDPTGRLQWIREQCTPERVAPVAAYLVHDDCAVTGEVWRAAGGKVGRIFVAETPGIELTDLRLEDVRDNIETIRDEKGYTVPASSGVG</sequence>
<dbReference type="RefSeq" id="WP_040828754.1">
    <property type="nucleotide sequence ID" value="NZ_JBIAQY010000001.1"/>
</dbReference>
<reference evidence="3 4" key="1">
    <citation type="submission" date="2024-10" db="EMBL/GenBank/DDBJ databases">
        <title>The Natural Products Discovery Center: Release of the First 8490 Sequenced Strains for Exploring Actinobacteria Biosynthetic Diversity.</title>
        <authorList>
            <person name="Kalkreuter E."/>
            <person name="Kautsar S.A."/>
            <person name="Yang D."/>
            <person name="Bader C.D."/>
            <person name="Teijaro C.N."/>
            <person name="Fluegel L."/>
            <person name="Davis C.M."/>
            <person name="Simpson J.R."/>
            <person name="Lauterbach L."/>
            <person name="Steele A.D."/>
            <person name="Gui C."/>
            <person name="Meng S."/>
            <person name="Li G."/>
            <person name="Viehrig K."/>
            <person name="Ye F."/>
            <person name="Su P."/>
            <person name="Kiefer A.F."/>
            <person name="Nichols A."/>
            <person name="Cepeda A.J."/>
            <person name="Yan W."/>
            <person name="Fan B."/>
            <person name="Jiang Y."/>
            <person name="Adhikari A."/>
            <person name="Zheng C.-J."/>
            <person name="Schuster L."/>
            <person name="Cowan T.M."/>
            <person name="Smanski M.J."/>
            <person name="Chevrette M.G."/>
            <person name="De Carvalho L.P.S."/>
            <person name="Shen B."/>
        </authorList>
    </citation>
    <scope>NUCLEOTIDE SEQUENCE [LARGE SCALE GENOMIC DNA]</scope>
    <source>
        <strain evidence="3 4">NPDC002593</strain>
    </source>
</reference>
<comment type="caution">
    <text evidence="3">The sequence shown here is derived from an EMBL/GenBank/DDBJ whole genome shotgun (WGS) entry which is preliminary data.</text>
</comment>
<keyword evidence="2" id="KW-0560">Oxidoreductase</keyword>
<evidence type="ECO:0000313" key="4">
    <source>
        <dbReference type="Proteomes" id="UP001601992"/>
    </source>
</evidence>
<dbReference type="Proteomes" id="UP001601992">
    <property type="component" value="Unassembled WGS sequence"/>
</dbReference>
<evidence type="ECO:0000313" key="3">
    <source>
        <dbReference type="EMBL" id="MFF3566546.1"/>
    </source>
</evidence>
<dbReference type="PANTHER" id="PTHR45024">
    <property type="entry name" value="DEHYDROGENASES, SHORT CHAIN"/>
    <property type="match status" value="1"/>
</dbReference>
<dbReference type="SUPFAM" id="SSF51735">
    <property type="entry name" value="NAD(P)-binding Rossmann-fold domains"/>
    <property type="match status" value="1"/>
</dbReference>
<proteinExistence type="inferred from homology"/>
<dbReference type="PRINTS" id="PR00081">
    <property type="entry name" value="GDHRDH"/>
</dbReference>
<protein>
    <submittedName>
        <fullName evidence="3">SDR family NAD(P)-dependent oxidoreductase</fullName>
    </submittedName>
</protein>